<dbReference type="Pfam" id="PF13589">
    <property type="entry name" value="HATPase_c_3"/>
    <property type="match status" value="1"/>
</dbReference>
<dbReference type="InterPro" id="IPR036890">
    <property type="entry name" value="HATPase_C_sf"/>
</dbReference>
<dbReference type="EMBL" id="JACEFO010000732">
    <property type="protein sequence ID" value="KAF8758206.1"/>
    <property type="molecule type" value="Genomic_DNA"/>
</dbReference>
<dbReference type="Proteomes" id="UP000636709">
    <property type="component" value="Unassembled WGS sequence"/>
</dbReference>
<dbReference type="GO" id="GO:0016887">
    <property type="term" value="F:ATP hydrolysis activity"/>
    <property type="evidence" value="ECO:0007669"/>
    <property type="project" value="InterPro"/>
</dbReference>
<keyword evidence="10" id="KW-0156">Chromatin regulator</keyword>
<evidence type="ECO:0000256" key="12">
    <source>
        <dbReference type="ARBA" id="ARBA00023158"/>
    </source>
</evidence>
<evidence type="ECO:0000313" key="19">
    <source>
        <dbReference type="Proteomes" id="UP000636709"/>
    </source>
</evidence>
<dbReference type="InterPro" id="IPR045261">
    <property type="entry name" value="MORC_ATPase"/>
</dbReference>
<dbReference type="GO" id="GO:0031047">
    <property type="term" value="P:regulatory ncRNA-mediated gene silencing"/>
    <property type="evidence" value="ECO:0007669"/>
    <property type="project" value="UniProtKB-KW"/>
</dbReference>
<feature type="region of interest" description="Disordered" evidence="16">
    <location>
        <begin position="518"/>
        <end position="556"/>
    </location>
</feature>
<name>A0A835FJE4_9POAL</name>
<evidence type="ECO:0000259" key="17">
    <source>
        <dbReference type="Pfam" id="PF17942"/>
    </source>
</evidence>
<dbReference type="GO" id="GO:0005634">
    <property type="term" value="C:nucleus"/>
    <property type="evidence" value="ECO:0007669"/>
    <property type="project" value="UniProtKB-SubCell"/>
</dbReference>
<dbReference type="GO" id="GO:0006325">
    <property type="term" value="P:chromatin organization"/>
    <property type="evidence" value="ECO:0007669"/>
    <property type="project" value="UniProtKB-KW"/>
</dbReference>
<feature type="compositionally biased region" description="Low complexity" evidence="16">
    <location>
        <begin position="12"/>
        <end position="22"/>
    </location>
</feature>
<keyword evidence="12" id="KW-0943">RNA-mediated gene silencing</keyword>
<feature type="coiled-coil region" evidence="15">
    <location>
        <begin position="688"/>
        <end position="779"/>
    </location>
</feature>
<comment type="subcellular location">
    <subcellularLocation>
        <location evidence="1">Nucleus</location>
    </subcellularLocation>
</comment>
<proteinExistence type="inferred from homology"/>
<gene>
    <name evidence="18" type="ORF">HU200_010571</name>
</gene>
<organism evidence="18 19">
    <name type="scientific">Digitaria exilis</name>
    <dbReference type="NCBI Taxonomy" id="1010633"/>
    <lineage>
        <taxon>Eukaryota</taxon>
        <taxon>Viridiplantae</taxon>
        <taxon>Streptophyta</taxon>
        <taxon>Embryophyta</taxon>
        <taxon>Tracheophyta</taxon>
        <taxon>Spermatophyta</taxon>
        <taxon>Magnoliopsida</taxon>
        <taxon>Liliopsida</taxon>
        <taxon>Poales</taxon>
        <taxon>Poaceae</taxon>
        <taxon>PACMAD clade</taxon>
        <taxon>Panicoideae</taxon>
        <taxon>Panicodae</taxon>
        <taxon>Paniceae</taxon>
        <taxon>Anthephorinae</taxon>
        <taxon>Digitaria</taxon>
    </lineage>
</organism>
<feature type="domain" description="Morc S5" evidence="17">
    <location>
        <begin position="365"/>
        <end position="508"/>
    </location>
</feature>
<keyword evidence="8" id="KW-0378">Hydrolase</keyword>
<evidence type="ECO:0000256" key="14">
    <source>
        <dbReference type="ARBA" id="ARBA00023242"/>
    </source>
</evidence>
<accession>A0A835FJE4</accession>
<dbReference type="Gene3D" id="3.30.565.10">
    <property type="entry name" value="Histidine kinase-like ATPase, C-terminal domain"/>
    <property type="match status" value="1"/>
</dbReference>
<sequence length="789" mass="88921">MAGGGVGGDGGVEVVIDVSSSDTESDDPGRGGRKRPRLAAGRCSAEDREEKKARILAAGSAVPAGFLEPLPPVRLLPPPAPERTVTKQFWKAGDYDGNPHLLAVEAAQHSDSGMEHVRVHPKFLHSNATSHKWALGAFAELLDNSLDEVANGATFVKLDMIKNKKDGTRMLLVEDDGGGMNPDKMRHCMSLGYSAKSKLKNTIGQYGNGFKTSTMRLGADVLVFSRSRGIEGTRPTQSVGMLSYTFLRSTSKEDIIVPMIDYEKEQEWVRKVRTTWTDWRMSLETIIQWSPYSTEAQLIQEFGSIGEQGTRIIIYNLWEDDEGELELDFDADSNDIQIRGVNRDQKNIQKANQFPNSKHFFTYRHSLRSYASILYLRLPDNFQMILRGLEIKRHNIVNDLMLKKHLTYKPTIVNGFPKDKHMATIVTIGFVKDAKHHIDIQGFNVYHKNRLIKPFWRVWTAAGSGGRGIIGVLEVNFVEPAHDKQDFERTNCLARLEARLNRMQKQYWSANRHPIGYHVDSDSTSSGTGKRGLPSRRFEKGSQKSNNLQRIRNADRLCSDLTNKDMNASMLSPGMTKPNAPNRKLLSARTITQQRAEKPASTIRPERSVLDGLSNINDTEIEGTPSRSASPIRRTPAKSFHEMNTCLSSLSLDGVKRSKRIAARYKSKEANVAANENGQSIVDPEAVIKQLKDENSSLKERIMNVQESLSRELQIEQDKNKSLIERLEDVEKQLDTANKEQEAIIELFAEERQRRDQEVENLKNKLREASSTIQDLMEQLNPAQNCRKR</sequence>
<keyword evidence="11 15" id="KW-0175">Coiled coil</keyword>
<dbReference type="OrthoDB" id="757982at2759"/>
<feature type="region of interest" description="Disordered" evidence="16">
    <location>
        <begin position="1"/>
        <end position="48"/>
    </location>
</feature>
<dbReference type="GO" id="GO:0005524">
    <property type="term" value="F:ATP binding"/>
    <property type="evidence" value="ECO:0007669"/>
    <property type="project" value="UniProtKB-KW"/>
</dbReference>
<comment type="caution">
    <text evidence="18">The sequence shown here is derived from an EMBL/GenBank/DDBJ whole genome shotgun (WGS) entry which is preliminary data.</text>
</comment>
<feature type="compositionally biased region" description="Gly residues" evidence="16">
    <location>
        <begin position="1"/>
        <end position="11"/>
    </location>
</feature>
<comment type="subunit">
    <text evidence="3">Homodimer.</text>
</comment>
<evidence type="ECO:0000256" key="4">
    <source>
        <dbReference type="ARBA" id="ARBA00022722"/>
    </source>
</evidence>
<dbReference type="GO" id="GO:0004519">
    <property type="term" value="F:endonuclease activity"/>
    <property type="evidence" value="ECO:0007669"/>
    <property type="project" value="UniProtKB-KW"/>
</dbReference>
<evidence type="ECO:0000256" key="3">
    <source>
        <dbReference type="ARBA" id="ARBA00011738"/>
    </source>
</evidence>
<evidence type="ECO:0000256" key="2">
    <source>
        <dbReference type="ARBA" id="ARBA00007845"/>
    </source>
</evidence>
<dbReference type="GO" id="GO:0031349">
    <property type="term" value="P:positive regulation of defense response"/>
    <property type="evidence" value="ECO:0007669"/>
    <property type="project" value="UniProtKB-ARBA"/>
</dbReference>
<keyword evidence="19" id="KW-1185">Reference proteome</keyword>
<evidence type="ECO:0000256" key="5">
    <source>
        <dbReference type="ARBA" id="ARBA00022741"/>
    </source>
</evidence>
<dbReference type="PANTHER" id="PTHR23336">
    <property type="entry name" value="ZINC FINGER CW-TYPE COILED-COIL DOMAIN PROTEIN 3"/>
    <property type="match status" value="1"/>
</dbReference>
<dbReference type="Pfam" id="PF17942">
    <property type="entry name" value="Morc6_S5"/>
    <property type="match status" value="1"/>
</dbReference>
<evidence type="ECO:0000256" key="16">
    <source>
        <dbReference type="SAM" id="MobiDB-lite"/>
    </source>
</evidence>
<dbReference type="FunFam" id="3.30.565.10:FF:000075">
    <property type="entry name" value="MORC family CW-type zinc finger protein 4"/>
    <property type="match status" value="1"/>
</dbReference>
<protein>
    <recommendedName>
        <fullName evidence="17">Morc S5 domain-containing protein</fullName>
    </recommendedName>
</protein>
<evidence type="ECO:0000256" key="7">
    <source>
        <dbReference type="ARBA" id="ARBA00022763"/>
    </source>
</evidence>
<dbReference type="AlphaFoldDB" id="A0A835FJE4"/>
<keyword evidence="7" id="KW-0227">DNA damage</keyword>
<keyword evidence="14" id="KW-0539">Nucleus</keyword>
<evidence type="ECO:0000256" key="15">
    <source>
        <dbReference type="SAM" id="Coils"/>
    </source>
</evidence>
<dbReference type="SUPFAM" id="SSF55874">
    <property type="entry name" value="ATPase domain of HSP90 chaperone/DNA topoisomerase II/histidine kinase"/>
    <property type="match status" value="1"/>
</dbReference>
<comment type="similarity">
    <text evidence="2">Belongs to the MORC ATPase protein family.</text>
</comment>
<keyword evidence="5" id="KW-0547">Nucleotide-binding</keyword>
<evidence type="ECO:0000313" key="18">
    <source>
        <dbReference type="EMBL" id="KAF8758206.1"/>
    </source>
</evidence>
<dbReference type="PANTHER" id="PTHR23336:SF54">
    <property type="entry name" value="OS02G0469300 PROTEIN"/>
    <property type="match status" value="1"/>
</dbReference>
<keyword evidence="6" id="KW-0255">Endonuclease</keyword>
<keyword evidence="4" id="KW-0540">Nuclease</keyword>
<evidence type="ECO:0000256" key="10">
    <source>
        <dbReference type="ARBA" id="ARBA00022853"/>
    </source>
</evidence>
<keyword evidence="13" id="KW-0234">DNA repair</keyword>
<evidence type="ECO:0000256" key="6">
    <source>
        <dbReference type="ARBA" id="ARBA00022759"/>
    </source>
</evidence>
<evidence type="ECO:0000256" key="11">
    <source>
        <dbReference type="ARBA" id="ARBA00023054"/>
    </source>
</evidence>
<evidence type="ECO:0000256" key="8">
    <source>
        <dbReference type="ARBA" id="ARBA00022801"/>
    </source>
</evidence>
<reference evidence="18" key="1">
    <citation type="submission" date="2020-07" db="EMBL/GenBank/DDBJ databases">
        <title>Genome sequence and genetic diversity analysis of an under-domesticated orphan crop, white fonio (Digitaria exilis).</title>
        <authorList>
            <person name="Bennetzen J.L."/>
            <person name="Chen S."/>
            <person name="Ma X."/>
            <person name="Wang X."/>
            <person name="Yssel A.E.J."/>
            <person name="Chaluvadi S.R."/>
            <person name="Johnson M."/>
            <person name="Gangashetty P."/>
            <person name="Hamidou F."/>
            <person name="Sanogo M.D."/>
            <person name="Zwaenepoel A."/>
            <person name="Wallace J."/>
            <person name="Van De Peer Y."/>
            <person name="Van Deynze A."/>
        </authorList>
    </citation>
    <scope>NUCLEOTIDE SEQUENCE</scope>
    <source>
        <tissue evidence="18">Leaves</tissue>
    </source>
</reference>
<evidence type="ECO:0000256" key="9">
    <source>
        <dbReference type="ARBA" id="ARBA00022840"/>
    </source>
</evidence>
<keyword evidence="9" id="KW-0067">ATP-binding</keyword>
<dbReference type="InterPro" id="IPR041006">
    <property type="entry name" value="Morc_S5"/>
</dbReference>
<evidence type="ECO:0000256" key="13">
    <source>
        <dbReference type="ARBA" id="ARBA00023204"/>
    </source>
</evidence>
<evidence type="ECO:0000256" key="1">
    <source>
        <dbReference type="ARBA" id="ARBA00004123"/>
    </source>
</evidence>
<dbReference type="GO" id="GO:0006281">
    <property type="term" value="P:DNA repair"/>
    <property type="evidence" value="ECO:0007669"/>
    <property type="project" value="UniProtKB-KW"/>
</dbReference>